<dbReference type="PANTHER" id="PTHR13878:SF91">
    <property type="entry name" value="FAD BINDING DOMAIN PROTEIN (AFU_ORTHOLOGUE AFUA_6G12070)-RELATED"/>
    <property type="match status" value="1"/>
</dbReference>
<dbReference type="Pfam" id="PF01565">
    <property type="entry name" value="FAD_binding_4"/>
    <property type="match status" value="1"/>
</dbReference>
<name>A0A1V6RX25_9EURO</name>
<dbReference type="GO" id="GO:0071949">
    <property type="term" value="F:FAD binding"/>
    <property type="evidence" value="ECO:0007669"/>
    <property type="project" value="InterPro"/>
</dbReference>
<accession>A0A1V6RX25</accession>
<evidence type="ECO:0000256" key="2">
    <source>
        <dbReference type="ARBA" id="ARBA00023002"/>
    </source>
</evidence>
<evidence type="ECO:0000313" key="5">
    <source>
        <dbReference type="EMBL" id="OQE06196.1"/>
    </source>
</evidence>
<dbReference type="Gene3D" id="3.30.465.10">
    <property type="match status" value="2"/>
</dbReference>
<evidence type="ECO:0000313" key="6">
    <source>
        <dbReference type="Proteomes" id="UP000191518"/>
    </source>
</evidence>
<dbReference type="InterPro" id="IPR016166">
    <property type="entry name" value="FAD-bd_PCMH"/>
</dbReference>
<dbReference type="PANTHER" id="PTHR13878">
    <property type="entry name" value="GULONOLACTONE OXIDASE"/>
    <property type="match status" value="1"/>
</dbReference>
<keyword evidence="2" id="KW-0560">Oxidoreductase</keyword>
<keyword evidence="3" id="KW-0732">Signal</keyword>
<dbReference type="SUPFAM" id="SSF56176">
    <property type="entry name" value="FAD-binding/transporter-associated domain-like"/>
    <property type="match status" value="1"/>
</dbReference>
<comment type="similarity">
    <text evidence="1">Belongs to the oxygen-dependent FAD-linked oxidoreductase family.</text>
</comment>
<feature type="signal peptide" evidence="3">
    <location>
        <begin position="1"/>
        <end position="18"/>
    </location>
</feature>
<dbReference type="PROSITE" id="PS51387">
    <property type="entry name" value="FAD_PCMH"/>
    <property type="match status" value="1"/>
</dbReference>
<gene>
    <name evidence="5" type="ORF">PENVUL_c019G01281</name>
</gene>
<dbReference type="InterPro" id="IPR006094">
    <property type="entry name" value="Oxid_FAD_bind_N"/>
</dbReference>
<keyword evidence="6" id="KW-1185">Reference proteome</keyword>
<protein>
    <recommendedName>
        <fullName evidence="4">FAD-binding PCMH-type domain-containing protein</fullName>
    </recommendedName>
</protein>
<evidence type="ECO:0000256" key="1">
    <source>
        <dbReference type="ARBA" id="ARBA00005466"/>
    </source>
</evidence>
<dbReference type="Proteomes" id="UP000191518">
    <property type="component" value="Unassembled WGS sequence"/>
</dbReference>
<feature type="domain" description="FAD-binding PCMH-type" evidence="4">
    <location>
        <begin position="122"/>
        <end position="305"/>
    </location>
</feature>
<dbReference type="InterPro" id="IPR016169">
    <property type="entry name" value="FAD-bd_PCMH_sub2"/>
</dbReference>
<dbReference type="STRING" id="29845.A0A1V6RX25"/>
<evidence type="ECO:0000259" key="4">
    <source>
        <dbReference type="PROSITE" id="PS51387"/>
    </source>
</evidence>
<dbReference type="Pfam" id="PF08031">
    <property type="entry name" value="BBE"/>
    <property type="match status" value="1"/>
</dbReference>
<dbReference type="AlphaFoldDB" id="A0A1V6RX25"/>
<dbReference type="GO" id="GO:0016491">
    <property type="term" value="F:oxidoreductase activity"/>
    <property type="evidence" value="ECO:0007669"/>
    <property type="project" value="UniProtKB-KW"/>
</dbReference>
<sequence>MFYFISFIPICFALGASATIDPGYDCRPGQTCWPSSKEWQQFNATIDGHLYETVPIAAPCYKNPLYYDEAACKAVKKYYGDSIPRGTHYGQTYWLNWETCGNTGCALLETKPSELLYDTCTLGRLSSYYVDVRDASHISAALRFAHAHNIRISVKNTGHDFFGRSSAPNTLAIWTHNLHSLAFRSNFTAHNCPVANGHNVGELGAGVIATDAYHFFGSKGMDITGGYEQSVGLAGGFAQGGGVGSFTTTYGLMADNAVEFEVVTADGEVRTINQCNEPELFWAMRGGGGGTFAVLTKYRVQVYPSLPIHTYTFTADFIGDTSDVNQNIALREILTAHAENQADWSAQLVTGQLEYFPEKIAISMVLPYGDNGLKLRSASASFAQFLSNRTDLSVSANYYTSYPDYANYLTVTAADAKVTEPSGIFSILASRLVPRAVFDASETIDELVDGVIKGIATARSHLNLTGTQIVMETPVSNLDKSQMSSAHPAWRSALWHVIHVGEWGEPLDADYQAGVAEAFLQILEPLKKLSPGGGAYFNEAHYLEPDWKQTYFGSNYAGLLEAKDKYDPTHIFDCWKMKETNANGWEAHSTPAISSFGKFESKEKLEVRLRTAVEEFEGERA</sequence>
<organism evidence="5 6">
    <name type="scientific">Penicillium vulpinum</name>
    <dbReference type="NCBI Taxonomy" id="29845"/>
    <lineage>
        <taxon>Eukaryota</taxon>
        <taxon>Fungi</taxon>
        <taxon>Dikarya</taxon>
        <taxon>Ascomycota</taxon>
        <taxon>Pezizomycotina</taxon>
        <taxon>Eurotiomycetes</taxon>
        <taxon>Eurotiomycetidae</taxon>
        <taxon>Eurotiales</taxon>
        <taxon>Aspergillaceae</taxon>
        <taxon>Penicillium</taxon>
    </lineage>
</organism>
<reference evidence="6" key="1">
    <citation type="journal article" date="2017" name="Nat. Microbiol.">
        <title>Global analysis of biosynthetic gene clusters reveals vast potential of secondary metabolite production in Penicillium species.</title>
        <authorList>
            <person name="Nielsen J.C."/>
            <person name="Grijseels S."/>
            <person name="Prigent S."/>
            <person name="Ji B."/>
            <person name="Dainat J."/>
            <person name="Nielsen K.F."/>
            <person name="Frisvad J.C."/>
            <person name="Workman M."/>
            <person name="Nielsen J."/>
        </authorList>
    </citation>
    <scope>NUCLEOTIDE SEQUENCE [LARGE SCALE GENOMIC DNA]</scope>
    <source>
        <strain evidence="6">IBT 29486</strain>
    </source>
</reference>
<dbReference type="InterPro" id="IPR012951">
    <property type="entry name" value="BBE"/>
</dbReference>
<proteinExistence type="inferred from homology"/>
<dbReference type="InterPro" id="IPR050432">
    <property type="entry name" value="FAD-linked_Oxidoreductases_BP"/>
</dbReference>
<dbReference type="EMBL" id="MDYP01000019">
    <property type="protein sequence ID" value="OQE06196.1"/>
    <property type="molecule type" value="Genomic_DNA"/>
</dbReference>
<dbReference type="InterPro" id="IPR036318">
    <property type="entry name" value="FAD-bd_PCMH-like_sf"/>
</dbReference>
<comment type="caution">
    <text evidence="5">The sequence shown here is derived from an EMBL/GenBank/DDBJ whole genome shotgun (WGS) entry which is preliminary data.</text>
</comment>
<feature type="chain" id="PRO_5012845150" description="FAD-binding PCMH-type domain-containing protein" evidence="3">
    <location>
        <begin position="19"/>
        <end position="621"/>
    </location>
</feature>
<evidence type="ECO:0000256" key="3">
    <source>
        <dbReference type="SAM" id="SignalP"/>
    </source>
</evidence>